<dbReference type="InterPro" id="IPR036291">
    <property type="entry name" value="NAD(P)-bd_dom_sf"/>
</dbReference>
<organism evidence="2 3">
    <name type="scientific">Cyclocybe aegerita</name>
    <name type="common">Black poplar mushroom</name>
    <name type="synonym">Agrocybe aegerita</name>
    <dbReference type="NCBI Taxonomy" id="1973307"/>
    <lineage>
        <taxon>Eukaryota</taxon>
        <taxon>Fungi</taxon>
        <taxon>Dikarya</taxon>
        <taxon>Basidiomycota</taxon>
        <taxon>Agaricomycotina</taxon>
        <taxon>Agaricomycetes</taxon>
        <taxon>Agaricomycetidae</taxon>
        <taxon>Agaricales</taxon>
        <taxon>Agaricineae</taxon>
        <taxon>Bolbitiaceae</taxon>
        <taxon>Cyclocybe</taxon>
    </lineage>
</organism>
<dbReference type="InterPro" id="IPR011032">
    <property type="entry name" value="GroES-like_sf"/>
</dbReference>
<dbReference type="InterPro" id="IPR047122">
    <property type="entry name" value="Trans-enoyl_RdTase-like"/>
</dbReference>
<evidence type="ECO:0000313" key="3">
    <source>
        <dbReference type="Proteomes" id="UP000467700"/>
    </source>
</evidence>
<evidence type="ECO:0000313" key="2">
    <source>
        <dbReference type="EMBL" id="CAA7268084.1"/>
    </source>
</evidence>
<dbReference type="PANTHER" id="PTHR45348:SF3">
    <property type="entry name" value="ENOYL REDUCTASE (ER) DOMAIN-CONTAINING PROTEIN"/>
    <property type="match status" value="1"/>
</dbReference>
<dbReference type="AlphaFoldDB" id="A0A8S0VZ83"/>
<reference evidence="2 3" key="1">
    <citation type="submission" date="2020-01" db="EMBL/GenBank/DDBJ databases">
        <authorList>
            <person name="Gupta K D."/>
        </authorList>
    </citation>
    <scope>NUCLEOTIDE SEQUENCE [LARGE SCALE GENOMIC DNA]</scope>
</reference>
<dbReference type="CDD" id="cd08249">
    <property type="entry name" value="enoyl_reductase_like"/>
    <property type="match status" value="1"/>
</dbReference>
<protein>
    <recommendedName>
        <fullName evidence="1">Enoyl reductase (ER) domain-containing protein</fullName>
    </recommendedName>
</protein>
<dbReference type="SUPFAM" id="SSF50129">
    <property type="entry name" value="GroES-like"/>
    <property type="match status" value="1"/>
</dbReference>
<gene>
    <name evidence="2" type="ORF">AAE3_LOCUS10260</name>
</gene>
<keyword evidence="3" id="KW-1185">Reference proteome</keyword>
<dbReference type="InterPro" id="IPR020843">
    <property type="entry name" value="ER"/>
</dbReference>
<sequence length="322" mass="35162">MIAFDTYVTDRGFYVQEYPWTLGFSGAGTIKRLGAKVNGLSVGDRVTFFGMGPSRSKSLQECSVQPRSVVSKIPDSLSLEEASTIPDNFVTSFYTLFNQLALPLPSSFPAQTPPPLSKTPILVYGAGSTAGVYAIQLLHLAGYKKILATASKKHHEYLRSLGATDTFDYNSSTLVEEIAKTVGEDGKVLIAVDCITADGTLAILGKIVSPLGKIALLLPIKEGNAVIGGQEQRMYFEVAEDSNPFPKGTKIVYVRTFNYQKDEYLKQNLMPKILPRLLDSGYIKPTQVRLLEKGSFKERVGTGLDLLRNNQISGEKVVVKVP</sequence>
<evidence type="ECO:0000259" key="1">
    <source>
        <dbReference type="SMART" id="SM00829"/>
    </source>
</evidence>
<dbReference type="InterPro" id="IPR013149">
    <property type="entry name" value="ADH-like_C"/>
</dbReference>
<dbReference type="Gene3D" id="3.90.180.10">
    <property type="entry name" value="Medium-chain alcohol dehydrogenases, catalytic domain"/>
    <property type="match status" value="1"/>
</dbReference>
<dbReference type="InterPro" id="IPR013154">
    <property type="entry name" value="ADH-like_N"/>
</dbReference>
<dbReference type="Gene3D" id="3.40.50.720">
    <property type="entry name" value="NAD(P)-binding Rossmann-like Domain"/>
    <property type="match status" value="1"/>
</dbReference>
<dbReference type="Pfam" id="PF00107">
    <property type="entry name" value="ADH_zinc_N"/>
    <property type="match status" value="1"/>
</dbReference>
<proteinExistence type="predicted"/>
<name>A0A8S0VZ83_CYCAE</name>
<dbReference type="GO" id="GO:0016651">
    <property type="term" value="F:oxidoreductase activity, acting on NAD(P)H"/>
    <property type="evidence" value="ECO:0007669"/>
    <property type="project" value="InterPro"/>
</dbReference>
<dbReference type="SUPFAM" id="SSF51735">
    <property type="entry name" value="NAD(P)-binding Rossmann-fold domains"/>
    <property type="match status" value="1"/>
</dbReference>
<feature type="domain" description="Enoyl reductase (ER)" evidence="1">
    <location>
        <begin position="9"/>
        <end position="319"/>
    </location>
</feature>
<comment type="caution">
    <text evidence="2">The sequence shown here is derived from an EMBL/GenBank/DDBJ whole genome shotgun (WGS) entry which is preliminary data.</text>
</comment>
<dbReference type="PANTHER" id="PTHR45348">
    <property type="entry name" value="HYPOTHETICAL OXIDOREDUCTASE (EUROFUNG)"/>
    <property type="match status" value="1"/>
</dbReference>
<accession>A0A8S0VZ83</accession>
<dbReference type="Pfam" id="PF08240">
    <property type="entry name" value="ADH_N"/>
    <property type="match status" value="1"/>
</dbReference>
<dbReference type="Proteomes" id="UP000467700">
    <property type="component" value="Unassembled WGS sequence"/>
</dbReference>
<dbReference type="SMART" id="SM00829">
    <property type="entry name" value="PKS_ER"/>
    <property type="match status" value="1"/>
</dbReference>
<dbReference type="EMBL" id="CACVBS010000065">
    <property type="protein sequence ID" value="CAA7268084.1"/>
    <property type="molecule type" value="Genomic_DNA"/>
</dbReference>
<dbReference type="OrthoDB" id="9992527at2759"/>